<dbReference type="AlphaFoldDB" id="X1AKL6"/>
<proteinExistence type="predicted"/>
<evidence type="ECO:0000259" key="1">
    <source>
        <dbReference type="PROSITE" id="PS50902"/>
    </source>
</evidence>
<dbReference type="Gene3D" id="3.40.50.360">
    <property type="match status" value="1"/>
</dbReference>
<protein>
    <recommendedName>
        <fullName evidence="1">Flavodoxin-like domain-containing protein</fullName>
    </recommendedName>
</protein>
<dbReference type="InterPro" id="IPR026816">
    <property type="entry name" value="Flavodoxin_dom"/>
</dbReference>
<dbReference type="SUPFAM" id="SSF52218">
    <property type="entry name" value="Flavoproteins"/>
    <property type="match status" value="1"/>
</dbReference>
<dbReference type="GO" id="GO:0010181">
    <property type="term" value="F:FMN binding"/>
    <property type="evidence" value="ECO:0007669"/>
    <property type="project" value="InterPro"/>
</dbReference>
<sequence length="153" mass="16644">MAKVIVVYESKHGNTKLVAETIIEGLKKVKGIETVLSELKKVDLNEIPDYDAILVGSPNHLGGPTRGIKKFIDKLGKLNLKGKMGAVFDTYLGGNFEKAVKKMEKKINEKVPGLKLVAPGLSIKVQGMKGPILEGELPKCKEFGNKIATQMKT</sequence>
<dbReference type="EMBL" id="BART01017867">
    <property type="protein sequence ID" value="GAG82969.1"/>
    <property type="molecule type" value="Genomic_DNA"/>
</dbReference>
<dbReference type="Pfam" id="PF12724">
    <property type="entry name" value="Flavodoxin_5"/>
    <property type="match status" value="1"/>
</dbReference>
<accession>X1AKL6</accession>
<gene>
    <name evidence="2" type="ORF">S01H4_33863</name>
</gene>
<reference evidence="2" key="1">
    <citation type="journal article" date="2014" name="Front. Microbiol.">
        <title>High frequency of phylogenetically diverse reductive dehalogenase-homologous genes in deep subseafloor sedimentary metagenomes.</title>
        <authorList>
            <person name="Kawai M."/>
            <person name="Futagami T."/>
            <person name="Toyoda A."/>
            <person name="Takaki Y."/>
            <person name="Nishi S."/>
            <person name="Hori S."/>
            <person name="Arai W."/>
            <person name="Tsubouchi T."/>
            <person name="Morono Y."/>
            <person name="Uchiyama I."/>
            <person name="Ito T."/>
            <person name="Fujiyama A."/>
            <person name="Inagaki F."/>
            <person name="Takami H."/>
        </authorList>
    </citation>
    <scope>NUCLEOTIDE SEQUENCE</scope>
    <source>
        <strain evidence="2">Expedition CK06-06</strain>
    </source>
</reference>
<dbReference type="PROSITE" id="PS50902">
    <property type="entry name" value="FLAVODOXIN_LIKE"/>
    <property type="match status" value="1"/>
</dbReference>
<dbReference type="GO" id="GO:0009055">
    <property type="term" value="F:electron transfer activity"/>
    <property type="evidence" value="ECO:0007669"/>
    <property type="project" value="InterPro"/>
</dbReference>
<dbReference type="PROSITE" id="PS00201">
    <property type="entry name" value="FLAVODOXIN"/>
    <property type="match status" value="1"/>
</dbReference>
<dbReference type="InterPro" id="IPR008254">
    <property type="entry name" value="Flavodoxin/NO_synth"/>
</dbReference>
<organism evidence="2">
    <name type="scientific">marine sediment metagenome</name>
    <dbReference type="NCBI Taxonomy" id="412755"/>
    <lineage>
        <taxon>unclassified sequences</taxon>
        <taxon>metagenomes</taxon>
        <taxon>ecological metagenomes</taxon>
    </lineage>
</organism>
<evidence type="ECO:0000313" key="2">
    <source>
        <dbReference type="EMBL" id="GAG82969.1"/>
    </source>
</evidence>
<dbReference type="PANTHER" id="PTHR43717:SF1">
    <property type="entry name" value="ANAEROBIC NITRIC OXIDE REDUCTASE FLAVORUBREDOXIN"/>
    <property type="match status" value="1"/>
</dbReference>
<dbReference type="InterPro" id="IPR001226">
    <property type="entry name" value="Flavodoxin_CS"/>
</dbReference>
<comment type="caution">
    <text evidence="2">The sequence shown here is derived from an EMBL/GenBank/DDBJ whole genome shotgun (WGS) entry which is preliminary data.</text>
</comment>
<name>X1AKL6_9ZZZZ</name>
<feature type="domain" description="Flavodoxin-like" evidence="1">
    <location>
        <begin position="4"/>
        <end position="148"/>
    </location>
</feature>
<dbReference type="InterPro" id="IPR029039">
    <property type="entry name" value="Flavoprotein-like_sf"/>
</dbReference>
<dbReference type="PANTHER" id="PTHR43717">
    <property type="entry name" value="ANAEROBIC NITRIC OXIDE REDUCTASE FLAVORUBREDOXIN"/>
    <property type="match status" value="1"/>
</dbReference>